<dbReference type="Proteomes" id="UP000247702">
    <property type="component" value="Unassembled WGS sequence"/>
</dbReference>
<gene>
    <name evidence="2" type="ORF">RclHR1_14300004</name>
</gene>
<dbReference type="EMBL" id="BEXD01000481">
    <property type="protein sequence ID" value="GBB87822.1"/>
    <property type="molecule type" value="Genomic_DNA"/>
</dbReference>
<keyword evidence="3" id="KW-1185">Reference proteome</keyword>
<reference evidence="2 3" key="1">
    <citation type="submission" date="2017-11" db="EMBL/GenBank/DDBJ databases">
        <title>The genome of Rhizophagus clarus HR1 reveals common genetic basis of auxotrophy among arbuscular mycorrhizal fungi.</title>
        <authorList>
            <person name="Kobayashi Y."/>
        </authorList>
    </citation>
    <scope>NUCLEOTIDE SEQUENCE [LARGE SCALE GENOMIC DNA]</scope>
    <source>
        <strain evidence="2 3">HR1</strain>
    </source>
</reference>
<name>A0A2Z6QGN9_9GLOM</name>
<organism evidence="2 3">
    <name type="scientific">Rhizophagus clarus</name>
    <dbReference type="NCBI Taxonomy" id="94130"/>
    <lineage>
        <taxon>Eukaryota</taxon>
        <taxon>Fungi</taxon>
        <taxon>Fungi incertae sedis</taxon>
        <taxon>Mucoromycota</taxon>
        <taxon>Glomeromycotina</taxon>
        <taxon>Glomeromycetes</taxon>
        <taxon>Glomerales</taxon>
        <taxon>Glomeraceae</taxon>
        <taxon>Rhizophagus</taxon>
    </lineage>
</organism>
<protein>
    <submittedName>
        <fullName evidence="2">Uncharacterized protein</fullName>
    </submittedName>
</protein>
<comment type="caution">
    <text evidence="2">The sequence shown here is derived from an EMBL/GenBank/DDBJ whole genome shotgun (WGS) entry which is preliminary data.</text>
</comment>
<evidence type="ECO:0000313" key="3">
    <source>
        <dbReference type="Proteomes" id="UP000247702"/>
    </source>
</evidence>
<evidence type="ECO:0000256" key="1">
    <source>
        <dbReference type="SAM" id="MobiDB-lite"/>
    </source>
</evidence>
<sequence length="70" mass="8115">MFNLKDAAKCLYDNDEDFVNSDINEDISNNEGNSENELDNSEDVEMESNYNIEELIQQYSLDDKLVEDTL</sequence>
<evidence type="ECO:0000313" key="2">
    <source>
        <dbReference type="EMBL" id="GBB87822.1"/>
    </source>
</evidence>
<feature type="compositionally biased region" description="Acidic residues" evidence="1">
    <location>
        <begin position="34"/>
        <end position="46"/>
    </location>
</feature>
<dbReference type="AlphaFoldDB" id="A0A2Z6QGN9"/>
<proteinExistence type="predicted"/>
<accession>A0A2Z6QGN9</accession>
<feature type="region of interest" description="Disordered" evidence="1">
    <location>
        <begin position="22"/>
        <end position="47"/>
    </location>
</feature>